<evidence type="ECO:0000313" key="1">
    <source>
        <dbReference type="WBParaSite" id="GPUH_0002655901-mRNA-1"/>
    </source>
</evidence>
<organism evidence="1">
    <name type="scientific">Gongylonema pulchrum</name>
    <dbReference type="NCBI Taxonomy" id="637853"/>
    <lineage>
        <taxon>Eukaryota</taxon>
        <taxon>Metazoa</taxon>
        <taxon>Ecdysozoa</taxon>
        <taxon>Nematoda</taxon>
        <taxon>Chromadorea</taxon>
        <taxon>Rhabditida</taxon>
        <taxon>Spirurina</taxon>
        <taxon>Spiruromorpha</taxon>
        <taxon>Spiruroidea</taxon>
        <taxon>Gongylonematidae</taxon>
        <taxon>Gongylonema</taxon>
    </lineage>
</organism>
<dbReference type="WBParaSite" id="GPUH_0002655901-mRNA-1">
    <property type="protein sequence ID" value="GPUH_0002655901-mRNA-1"/>
    <property type="gene ID" value="GPUH_0002655901"/>
</dbReference>
<reference evidence="1" key="1">
    <citation type="submission" date="2016-06" db="UniProtKB">
        <authorList>
            <consortium name="WormBaseParasite"/>
        </authorList>
    </citation>
    <scope>IDENTIFICATION</scope>
</reference>
<dbReference type="PANTHER" id="PTHR13076:SF9">
    <property type="entry name" value="COILED-COIL AND C2 DOMAIN-CONTAINING PROTEIN 1-LIKE"/>
    <property type="match status" value="1"/>
</dbReference>
<dbReference type="PANTHER" id="PTHR13076">
    <property type="entry name" value="COILED-COIL AND C2 DOMAIN-CONTAINING PROTEIN 1-LIKE"/>
    <property type="match status" value="1"/>
</dbReference>
<dbReference type="GO" id="GO:0001227">
    <property type="term" value="F:DNA-binding transcription repressor activity, RNA polymerase II-specific"/>
    <property type="evidence" value="ECO:0007669"/>
    <property type="project" value="InterPro"/>
</dbReference>
<name>A0A183EZY8_9BILA</name>
<dbReference type="AlphaFoldDB" id="A0A183EZY8"/>
<dbReference type="InterPro" id="IPR039725">
    <property type="entry name" value="CC2D1A/B"/>
</dbReference>
<accession>A0A183EZY8</accession>
<protein>
    <submittedName>
        <fullName evidence="1">Histidine--tRNA ligase</fullName>
    </submittedName>
</protein>
<proteinExistence type="predicted"/>
<sequence>LFRSDMLVGTADCKLSDLEEKAHIHECVDLMEGRKQAGGKLEYRVRIREPLGEKKLNLKQEKWLLLET</sequence>